<dbReference type="AlphaFoldDB" id="A0A7W8G0C9"/>
<accession>A0A7W8G0C9</accession>
<evidence type="ECO:0000313" key="2">
    <source>
        <dbReference type="Proteomes" id="UP000521199"/>
    </source>
</evidence>
<dbReference type="SUPFAM" id="SSF53335">
    <property type="entry name" value="S-adenosyl-L-methionine-dependent methyltransferases"/>
    <property type="match status" value="1"/>
</dbReference>
<protein>
    <submittedName>
        <fullName evidence="1">SAM-dependent methyltransferase</fullName>
    </submittedName>
</protein>
<reference evidence="1 2" key="1">
    <citation type="submission" date="2020-08" db="EMBL/GenBank/DDBJ databases">
        <title>Genomic Encyclopedia of Type Strains, Phase IV (KMG-IV): sequencing the most valuable type-strain genomes for metagenomic binning, comparative biology and taxonomic classification.</title>
        <authorList>
            <person name="Goeker M."/>
        </authorList>
    </citation>
    <scope>NUCLEOTIDE SEQUENCE [LARGE SCALE GENOMIC DNA]</scope>
    <source>
        <strain evidence="1 2">DSM 24163</strain>
    </source>
</reference>
<keyword evidence="1" id="KW-0489">Methyltransferase</keyword>
<name>A0A7W8G0C9_9GAMM</name>
<evidence type="ECO:0000313" key="1">
    <source>
        <dbReference type="EMBL" id="MBB5209046.1"/>
    </source>
</evidence>
<dbReference type="EMBL" id="JACHHP010000004">
    <property type="protein sequence ID" value="MBB5209046.1"/>
    <property type="molecule type" value="Genomic_DNA"/>
</dbReference>
<keyword evidence="1" id="KW-0808">Transferase</keyword>
<gene>
    <name evidence="1" type="ORF">HNQ52_002596</name>
</gene>
<organism evidence="1 2">
    <name type="scientific">Chiayiivirga flava</name>
    <dbReference type="NCBI Taxonomy" id="659595"/>
    <lineage>
        <taxon>Bacteria</taxon>
        <taxon>Pseudomonadati</taxon>
        <taxon>Pseudomonadota</taxon>
        <taxon>Gammaproteobacteria</taxon>
        <taxon>Lysobacterales</taxon>
        <taxon>Lysobacteraceae</taxon>
        <taxon>Chiayiivirga</taxon>
    </lineage>
</organism>
<comment type="caution">
    <text evidence="1">The sequence shown here is derived from an EMBL/GenBank/DDBJ whole genome shotgun (WGS) entry which is preliminary data.</text>
</comment>
<dbReference type="InterPro" id="IPR029063">
    <property type="entry name" value="SAM-dependent_MTases_sf"/>
</dbReference>
<keyword evidence="2" id="KW-1185">Reference proteome</keyword>
<sequence length="229" mass="25079">MPVAVAARQLDARADAWYGTATAAALVREEQRQIAPLLTRCRGVRGLFLRPHAALPAALSGHLLQQIVALARVRGGWDGEARMPGDALALQRDAVDLIVALHTLADAPRRADLLLEYERVLSSEGILLVVELNPWSPFRWRWLRRGPRAFGSGACVHALREAGFDVVSRYAVGPLLPWLRPDRAAPLGRYFPNTVLRAGYVLLARKRIASPVAARPRARVSLQPGMLSG</sequence>
<dbReference type="Gene3D" id="3.40.50.150">
    <property type="entry name" value="Vaccinia Virus protein VP39"/>
    <property type="match status" value="1"/>
</dbReference>
<dbReference type="RefSeq" id="WP_183961577.1">
    <property type="nucleotide sequence ID" value="NZ_JACHHP010000004.1"/>
</dbReference>
<proteinExistence type="predicted"/>
<dbReference type="Proteomes" id="UP000521199">
    <property type="component" value="Unassembled WGS sequence"/>
</dbReference>
<dbReference type="GO" id="GO:0032259">
    <property type="term" value="P:methylation"/>
    <property type="evidence" value="ECO:0007669"/>
    <property type="project" value="UniProtKB-KW"/>
</dbReference>
<dbReference type="GO" id="GO:0008168">
    <property type="term" value="F:methyltransferase activity"/>
    <property type="evidence" value="ECO:0007669"/>
    <property type="project" value="UniProtKB-KW"/>
</dbReference>